<comment type="caution">
    <text evidence="2">The sequence shown here is derived from an EMBL/GenBank/DDBJ whole genome shotgun (WGS) entry which is preliminary data.</text>
</comment>
<sequence>MDGELGGRVTAKMTHDDDDDQDHDDDDDDDDDDDMPGAARTWSASSGGVLVWRLVRLDS</sequence>
<evidence type="ECO:0000313" key="2">
    <source>
        <dbReference type="EMBL" id="KAG5928084.1"/>
    </source>
</evidence>
<dbReference type="AlphaFoldDB" id="A0A8K0NMX8"/>
<protein>
    <submittedName>
        <fullName evidence="2">Uncharacterized protein</fullName>
    </submittedName>
</protein>
<dbReference type="EMBL" id="SRPY01000137">
    <property type="protein sequence ID" value="KAG5928084.1"/>
    <property type="molecule type" value="Genomic_DNA"/>
</dbReference>
<evidence type="ECO:0000313" key="3">
    <source>
        <dbReference type="Proteomes" id="UP000811619"/>
    </source>
</evidence>
<keyword evidence="3" id="KW-1185">Reference proteome</keyword>
<feature type="region of interest" description="Disordered" evidence="1">
    <location>
        <begin position="1"/>
        <end position="44"/>
    </location>
</feature>
<dbReference type="Proteomes" id="UP000811619">
    <property type="component" value="Unassembled WGS sequence"/>
</dbReference>
<accession>A0A8K0NMX8</accession>
<name>A0A8K0NMX8_9HYPO</name>
<evidence type="ECO:0000256" key="1">
    <source>
        <dbReference type="SAM" id="MobiDB-lite"/>
    </source>
</evidence>
<reference evidence="2" key="1">
    <citation type="journal article" date="2020" name="bioRxiv">
        <title>Whole genome comparisons of ergot fungi reveals the divergence and evolution of species within the genus Claviceps are the result of varying mechanisms driving genome evolution and host range expansion.</title>
        <authorList>
            <person name="Wyka S.A."/>
            <person name="Mondo S.J."/>
            <person name="Liu M."/>
            <person name="Dettman J."/>
            <person name="Nalam V."/>
            <person name="Broders K.D."/>
        </authorList>
    </citation>
    <scope>NUCLEOTIDE SEQUENCE</scope>
    <source>
        <strain evidence="2">CCC 489</strain>
    </source>
</reference>
<organism evidence="2 3">
    <name type="scientific">Claviceps africana</name>
    <dbReference type="NCBI Taxonomy" id="83212"/>
    <lineage>
        <taxon>Eukaryota</taxon>
        <taxon>Fungi</taxon>
        <taxon>Dikarya</taxon>
        <taxon>Ascomycota</taxon>
        <taxon>Pezizomycotina</taxon>
        <taxon>Sordariomycetes</taxon>
        <taxon>Hypocreomycetidae</taxon>
        <taxon>Hypocreales</taxon>
        <taxon>Clavicipitaceae</taxon>
        <taxon>Claviceps</taxon>
    </lineage>
</organism>
<gene>
    <name evidence="2" type="ORF">E4U42_001288</name>
</gene>
<proteinExistence type="predicted"/>
<feature type="compositionally biased region" description="Acidic residues" evidence="1">
    <location>
        <begin position="16"/>
        <end position="35"/>
    </location>
</feature>